<dbReference type="Gene3D" id="3.30.470.20">
    <property type="entry name" value="ATP-grasp fold, B domain"/>
    <property type="match status" value="1"/>
</dbReference>
<dbReference type="InterPro" id="IPR011761">
    <property type="entry name" value="ATP-grasp"/>
</dbReference>
<evidence type="ECO:0000313" key="12">
    <source>
        <dbReference type="Proteomes" id="UP001521150"/>
    </source>
</evidence>
<dbReference type="InterPro" id="IPR048429">
    <property type="entry name" value="MCC_alpha_BT"/>
</dbReference>
<evidence type="ECO:0000256" key="6">
    <source>
        <dbReference type="ARBA" id="ARBA00023267"/>
    </source>
</evidence>
<dbReference type="Gene3D" id="2.40.50.100">
    <property type="match status" value="1"/>
</dbReference>
<evidence type="ECO:0000259" key="9">
    <source>
        <dbReference type="PROSITE" id="PS50975"/>
    </source>
</evidence>
<dbReference type="EMBL" id="JAJVCN010000002">
    <property type="protein sequence ID" value="MCE7006160.1"/>
    <property type="molecule type" value="Genomic_DNA"/>
</dbReference>
<dbReference type="PANTHER" id="PTHR18866:SF33">
    <property type="entry name" value="METHYLCROTONOYL-COA CARBOXYLASE SUBUNIT ALPHA, MITOCHONDRIAL-RELATED"/>
    <property type="match status" value="1"/>
</dbReference>
<evidence type="ECO:0000259" key="10">
    <source>
        <dbReference type="PROSITE" id="PS50979"/>
    </source>
</evidence>
<dbReference type="InterPro" id="IPR005481">
    <property type="entry name" value="BC-like_N"/>
</dbReference>
<dbReference type="EC" id="6.3.4.14" evidence="2"/>
<dbReference type="InterPro" id="IPR011054">
    <property type="entry name" value="Rudment_hybrid_motif"/>
</dbReference>
<keyword evidence="12" id="KW-1185">Reference proteome</keyword>
<keyword evidence="6" id="KW-0092">Biotin</keyword>
<evidence type="ECO:0000259" key="8">
    <source>
        <dbReference type="PROSITE" id="PS50968"/>
    </source>
</evidence>
<comment type="caution">
    <text evidence="11">The sequence shown here is derived from an EMBL/GenBank/DDBJ whole genome shotgun (WGS) entry which is preliminary data.</text>
</comment>
<dbReference type="InterPro" id="IPR016185">
    <property type="entry name" value="PreATP-grasp_dom_sf"/>
</dbReference>
<dbReference type="Pfam" id="PF00289">
    <property type="entry name" value="Biotin_carb_N"/>
    <property type="match status" value="1"/>
</dbReference>
<name>A0ABS8ZGY8_9PSEU</name>
<keyword evidence="5 7" id="KW-0067">ATP-binding</keyword>
<dbReference type="InterPro" id="IPR005479">
    <property type="entry name" value="CPAse_ATP-bd"/>
</dbReference>
<dbReference type="SMART" id="SM00878">
    <property type="entry name" value="Biotin_carb_C"/>
    <property type="match status" value="1"/>
</dbReference>
<dbReference type="InterPro" id="IPR000089">
    <property type="entry name" value="Biotin_lipoyl"/>
</dbReference>
<dbReference type="PROSITE" id="PS50975">
    <property type="entry name" value="ATP_GRASP"/>
    <property type="match status" value="1"/>
</dbReference>
<dbReference type="InterPro" id="IPR050856">
    <property type="entry name" value="Biotin_carboxylase_complex"/>
</dbReference>
<protein>
    <recommendedName>
        <fullName evidence="2">biotin carboxylase</fullName>
        <ecNumber evidence="2">6.3.4.14</ecNumber>
    </recommendedName>
</protein>
<dbReference type="Pfam" id="PF02785">
    <property type="entry name" value="Biotin_carb_C"/>
    <property type="match status" value="1"/>
</dbReference>
<dbReference type="PROSITE" id="PS00188">
    <property type="entry name" value="BIOTIN"/>
    <property type="match status" value="1"/>
</dbReference>
<feature type="domain" description="Biotin carboxylation" evidence="10">
    <location>
        <begin position="1"/>
        <end position="444"/>
    </location>
</feature>
<dbReference type="SUPFAM" id="SSF51230">
    <property type="entry name" value="Single hybrid motif"/>
    <property type="match status" value="1"/>
</dbReference>
<keyword evidence="3" id="KW-0436">Ligase</keyword>
<dbReference type="InterPro" id="IPR001882">
    <property type="entry name" value="Biotin_BS"/>
</dbReference>
<dbReference type="SUPFAM" id="SSF52440">
    <property type="entry name" value="PreATP-grasp domain"/>
    <property type="match status" value="1"/>
</dbReference>
<evidence type="ECO:0000256" key="3">
    <source>
        <dbReference type="ARBA" id="ARBA00022598"/>
    </source>
</evidence>
<feature type="domain" description="Lipoyl-binding" evidence="8">
    <location>
        <begin position="571"/>
        <end position="644"/>
    </location>
</feature>
<dbReference type="Proteomes" id="UP001521150">
    <property type="component" value="Unassembled WGS sequence"/>
</dbReference>
<dbReference type="PROSITE" id="PS00866">
    <property type="entry name" value="CPSASE_1"/>
    <property type="match status" value="1"/>
</dbReference>
<proteinExistence type="predicted"/>
<dbReference type="InterPro" id="IPR011053">
    <property type="entry name" value="Single_hybrid_motif"/>
</dbReference>
<evidence type="ECO:0000256" key="1">
    <source>
        <dbReference type="ARBA" id="ARBA00001953"/>
    </source>
</evidence>
<dbReference type="Gene3D" id="3.30.700.40">
    <property type="match status" value="1"/>
</dbReference>
<evidence type="ECO:0000256" key="5">
    <source>
        <dbReference type="ARBA" id="ARBA00022840"/>
    </source>
</evidence>
<dbReference type="SUPFAM" id="SSF51246">
    <property type="entry name" value="Rudiment single hybrid motif"/>
    <property type="match status" value="1"/>
</dbReference>
<dbReference type="InterPro" id="IPR005482">
    <property type="entry name" value="Biotin_COase_C"/>
</dbReference>
<dbReference type="Pfam" id="PF21139">
    <property type="entry name" value="BT_MCC_alpha"/>
    <property type="match status" value="1"/>
</dbReference>
<evidence type="ECO:0000313" key="11">
    <source>
        <dbReference type="EMBL" id="MCE7006160.1"/>
    </source>
</evidence>
<sequence length="649" mass="68280">MFQRVLIANRGEIAVRITRTLARLGVRSIAVYSDADADARHVLEADTAVRIGPAAARDSYLSIPRIIEAALSTGAEAIHPGYGFLAENVDFARACADAGLVFVGPPIAAIEAMGDKIRAKQTVMAAGVPVVPGRTEPGMTDADLIDAAAEIGFPVLLKPSAGGGGKGMRLVSDSAGLAEAIESARREARGSFGDDTLLIERFVQRPRHIEIQVLADAHGNVIHLGERECSLQRRHQKIIEEAPSPLLTEEMRARMGASAVDAARAVGYTGAGTVECIVSADRPDEFFFMEMNTRLQVEHPVTELVTGLDLVEWQLRVAAGEPLTMSAAPMNGHAVEARVYAEDPSRDFLPTGGTVLDVVEPAGARVDSGLRPGTEVGSNYDPMLAKVIVWDETREGALTKLSAALADTAVLGVGTNIAYLRELLADPDVVAGRLDTQLVSRRAAFVQSTPDHVFAAAALDELLALQPSGPVIDPWDVPSGWRVGGAAGFSVRLDSGGRQVTVCVRGSSVSVDGGAFVPASAAVSGSVLRLTFDGRTYRYRRAKSGSVLWLASEGFTWAVAEHSMLEESSVSGAEGGPITSPMPGTVLVVKAAVGDRVAAGTPLLVVEAMKMEHTIAAPVDGVLTELHVQAGQQVALNQPLALVIPEEQS</sequence>
<dbReference type="PROSITE" id="PS50968">
    <property type="entry name" value="BIOTINYL_LIPOYL"/>
    <property type="match status" value="1"/>
</dbReference>
<evidence type="ECO:0000256" key="2">
    <source>
        <dbReference type="ARBA" id="ARBA00013263"/>
    </source>
</evidence>
<gene>
    <name evidence="11" type="ORF">LWC34_25465</name>
</gene>
<dbReference type="SUPFAM" id="SSF56059">
    <property type="entry name" value="Glutathione synthetase ATP-binding domain-like"/>
    <property type="match status" value="1"/>
</dbReference>
<dbReference type="Pfam" id="PF00364">
    <property type="entry name" value="Biotin_lipoyl"/>
    <property type="match status" value="1"/>
</dbReference>
<organism evidence="11 12">
    <name type="scientific">Kibdelosporangium philippinense</name>
    <dbReference type="NCBI Taxonomy" id="211113"/>
    <lineage>
        <taxon>Bacteria</taxon>
        <taxon>Bacillati</taxon>
        <taxon>Actinomycetota</taxon>
        <taxon>Actinomycetes</taxon>
        <taxon>Pseudonocardiales</taxon>
        <taxon>Pseudonocardiaceae</taxon>
        <taxon>Kibdelosporangium</taxon>
    </lineage>
</organism>
<dbReference type="Pfam" id="PF02786">
    <property type="entry name" value="CPSase_L_D2"/>
    <property type="match status" value="1"/>
</dbReference>
<accession>A0ABS8ZGY8</accession>
<comment type="cofactor">
    <cofactor evidence="1">
        <name>biotin</name>
        <dbReference type="ChEBI" id="CHEBI:57586"/>
    </cofactor>
</comment>
<evidence type="ECO:0000256" key="7">
    <source>
        <dbReference type="PROSITE-ProRule" id="PRU00409"/>
    </source>
</evidence>
<dbReference type="CDD" id="cd06850">
    <property type="entry name" value="biotinyl_domain"/>
    <property type="match status" value="1"/>
</dbReference>
<evidence type="ECO:0000256" key="4">
    <source>
        <dbReference type="ARBA" id="ARBA00022741"/>
    </source>
</evidence>
<reference evidence="11 12" key="1">
    <citation type="submission" date="2021-12" db="EMBL/GenBank/DDBJ databases">
        <title>Genome sequence of Kibdelosporangium philippinense ATCC 49844.</title>
        <authorList>
            <person name="Fedorov E.A."/>
            <person name="Omeragic M."/>
            <person name="Shalygina K.F."/>
            <person name="Maclea K.S."/>
        </authorList>
    </citation>
    <scope>NUCLEOTIDE SEQUENCE [LARGE SCALE GENOMIC DNA]</scope>
    <source>
        <strain evidence="11 12">ATCC 49844</strain>
    </source>
</reference>
<keyword evidence="4 7" id="KW-0547">Nucleotide-binding</keyword>
<dbReference type="InterPro" id="IPR011764">
    <property type="entry name" value="Biotin_carboxylation_dom"/>
</dbReference>
<feature type="domain" description="ATP-grasp" evidence="9">
    <location>
        <begin position="120"/>
        <end position="319"/>
    </location>
</feature>
<dbReference type="PANTHER" id="PTHR18866">
    <property type="entry name" value="CARBOXYLASE:PYRUVATE/ACETYL-COA/PROPIONYL-COA CARBOXYLASE"/>
    <property type="match status" value="1"/>
</dbReference>
<dbReference type="RefSeq" id="WP_233727666.1">
    <property type="nucleotide sequence ID" value="NZ_JAJVCN010000002.1"/>
</dbReference>
<dbReference type="PROSITE" id="PS00867">
    <property type="entry name" value="CPSASE_2"/>
    <property type="match status" value="1"/>
</dbReference>
<dbReference type="PROSITE" id="PS50979">
    <property type="entry name" value="BC"/>
    <property type="match status" value="1"/>
</dbReference>